<keyword evidence="4" id="KW-0479">Metal-binding</keyword>
<gene>
    <name evidence="9" type="primary">CYP4F2</name>
    <name evidence="9" type="ORF">BLAG_LOCUS128</name>
</gene>
<dbReference type="Gene3D" id="1.10.630.10">
    <property type="entry name" value="Cytochrome P450"/>
    <property type="match status" value="1"/>
</dbReference>
<keyword evidence="6" id="KW-0408">Iron</keyword>
<comment type="similarity">
    <text evidence="2">Belongs to the cytochrome P450 family.</text>
</comment>
<dbReference type="AlphaFoldDB" id="A0A8J9YMW1"/>
<evidence type="ECO:0000256" key="6">
    <source>
        <dbReference type="ARBA" id="ARBA00023004"/>
    </source>
</evidence>
<dbReference type="PRINTS" id="PR00464">
    <property type="entry name" value="EP450II"/>
</dbReference>
<dbReference type="PANTHER" id="PTHR24291">
    <property type="entry name" value="CYTOCHROME P450 FAMILY 4"/>
    <property type="match status" value="1"/>
</dbReference>
<accession>A0A8J9YMW1</accession>
<dbReference type="PANTHER" id="PTHR24291:SF201">
    <property type="entry name" value="CYTOCHROME P450, FAMILY 4, SUBFAMILY B, POLYPEPTIDE 7"/>
    <property type="match status" value="1"/>
</dbReference>
<dbReference type="GO" id="GO:0004497">
    <property type="term" value="F:monooxygenase activity"/>
    <property type="evidence" value="ECO:0007669"/>
    <property type="project" value="UniProtKB-KW"/>
</dbReference>
<dbReference type="InterPro" id="IPR036396">
    <property type="entry name" value="Cyt_P450_sf"/>
</dbReference>
<evidence type="ECO:0000256" key="2">
    <source>
        <dbReference type="ARBA" id="ARBA00010617"/>
    </source>
</evidence>
<dbReference type="GO" id="GO:0020037">
    <property type="term" value="F:heme binding"/>
    <property type="evidence" value="ECO:0007669"/>
    <property type="project" value="InterPro"/>
</dbReference>
<dbReference type="OrthoDB" id="1470350at2759"/>
<evidence type="ECO:0000256" key="5">
    <source>
        <dbReference type="ARBA" id="ARBA00023002"/>
    </source>
</evidence>
<evidence type="ECO:0000256" key="7">
    <source>
        <dbReference type="ARBA" id="ARBA00023033"/>
    </source>
</evidence>
<protein>
    <submittedName>
        <fullName evidence="9">CYP4F2 protein</fullName>
    </submittedName>
</protein>
<reference evidence="9" key="1">
    <citation type="submission" date="2022-01" db="EMBL/GenBank/DDBJ databases">
        <authorList>
            <person name="Braso-Vives M."/>
        </authorList>
    </citation>
    <scope>NUCLEOTIDE SEQUENCE</scope>
</reference>
<evidence type="ECO:0000313" key="9">
    <source>
        <dbReference type="EMBL" id="CAH1225205.1"/>
    </source>
</evidence>
<proteinExistence type="inferred from homology"/>
<sequence>MPAKVHLLSTPPSLTLGLCVTLHNEHCPANMAALSIFERVLGFTLQNVLPIMAVLLLGTLVVAAVYLWKETRFQEKALAPFPCPERHWLQGTMDLKRIMAHPEYVLDFMTEQVQRFPRCFQQWIGPFRGVLIVAHPELAKDVLKTIEPKSRVYEYLRPWLGDGLLLSKDEKWRRNRRLLTPAFHFEILRPYVTIYNQAADVFMEKMSNFAIKDEAVEITKHLSLLTLDIILQCAFSHNIDCQRVGDKHPYVAAVYAMSQLVMLRARNPWMHLWPMYRLTPEGRKFVKLFNLVHQQAGDIIKARREILDREGREKLGRGSRYLDFLDILLTARDPDGGGLTDEEIRAEVDTFLFEGHDTTASGISWSLYCLAKHPGHQDRVREEVDMVMAGKDEEELTWQDISKLKYLAMCIKEAMRLYPPVPIVSRKITRDFVLMGHRLPAGATLDVNVWCIHHNPTVWGEDFMDYRPDRFSSENMKKMDPYAFIPFSAGPRLRACQVSDTVGIEPVASSSRGKIANHWTTHATRKKCKNCIGQNFALNEEKVVIARILHRFKIELVPDHHVAPVIELVTRAVNGIKVKFIPRD</sequence>
<keyword evidence="7" id="KW-0503">Monooxygenase</keyword>
<evidence type="ECO:0000313" key="10">
    <source>
        <dbReference type="Proteomes" id="UP000838412"/>
    </source>
</evidence>
<evidence type="ECO:0000256" key="1">
    <source>
        <dbReference type="ARBA" id="ARBA00001971"/>
    </source>
</evidence>
<dbReference type="InterPro" id="IPR001128">
    <property type="entry name" value="Cyt_P450"/>
</dbReference>
<name>A0A8J9YMW1_BRALA</name>
<dbReference type="SUPFAM" id="SSF48264">
    <property type="entry name" value="Cytochrome P450"/>
    <property type="match status" value="1"/>
</dbReference>
<keyword evidence="8" id="KW-0472">Membrane</keyword>
<evidence type="ECO:0000256" key="4">
    <source>
        <dbReference type="ARBA" id="ARBA00022723"/>
    </source>
</evidence>
<dbReference type="CDD" id="cd20659">
    <property type="entry name" value="CYP4B_4F-like"/>
    <property type="match status" value="1"/>
</dbReference>
<dbReference type="InterPro" id="IPR050196">
    <property type="entry name" value="Cytochrome_P450_Monoox"/>
</dbReference>
<keyword evidence="8" id="KW-1133">Transmembrane helix</keyword>
<dbReference type="PRINTS" id="PR00385">
    <property type="entry name" value="P450"/>
</dbReference>
<keyword evidence="10" id="KW-1185">Reference proteome</keyword>
<keyword evidence="5" id="KW-0560">Oxidoreductase</keyword>
<dbReference type="Pfam" id="PF00067">
    <property type="entry name" value="p450"/>
    <property type="match status" value="2"/>
</dbReference>
<evidence type="ECO:0000256" key="3">
    <source>
        <dbReference type="ARBA" id="ARBA00022617"/>
    </source>
</evidence>
<keyword evidence="8" id="KW-0812">Transmembrane</keyword>
<comment type="cofactor">
    <cofactor evidence="1">
        <name>heme</name>
        <dbReference type="ChEBI" id="CHEBI:30413"/>
    </cofactor>
</comment>
<dbReference type="EMBL" id="OV696686">
    <property type="protein sequence ID" value="CAH1225205.1"/>
    <property type="molecule type" value="Genomic_DNA"/>
</dbReference>
<organism evidence="9 10">
    <name type="scientific">Branchiostoma lanceolatum</name>
    <name type="common">Common lancelet</name>
    <name type="synonym">Amphioxus lanceolatum</name>
    <dbReference type="NCBI Taxonomy" id="7740"/>
    <lineage>
        <taxon>Eukaryota</taxon>
        <taxon>Metazoa</taxon>
        <taxon>Chordata</taxon>
        <taxon>Cephalochordata</taxon>
        <taxon>Leptocardii</taxon>
        <taxon>Amphioxiformes</taxon>
        <taxon>Branchiostomatidae</taxon>
        <taxon>Branchiostoma</taxon>
    </lineage>
</organism>
<evidence type="ECO:0000256" key="8">
    <source>
        <dbReference type="SAM" id="Phobius"/>
    </source>
</evidence>
<dbReference type="GO" id="GO:0016705">
    <property type="term" value="F:oxidoreductase activity, acting on paired donors, with incorporation or reduction of molecular oxygen"/>
    <property type="evidence" value="ECO:0007669"/>
    <property type="project" value="InterPro"/>
</dbReference>
<dbReference type="Proteomes" id="UP000838412">
    <property type="component" value="Chromosome 1"/>
</dbReference>
<dbReference type="InterPro" id="IPR002402">
    <property type="entry name" value="Cyt_P450_E_grp-II"/>
</dbReference>
<keyword evidence="3" id="KW-0349">Heme</keyword>
<feature type="transmembrane region" description="Helical" evidence="8">
    <location>
        <begin position="48"/>
        <end position="68"/>
    </location>
</feature>
<dbReference type="GO" id="GO:0005506">
    <property type="term" value="F:iron ion binding"/>
    <property type="evidence" value="ECO:0007669"/>
    <property type="project" value="InterPro"/>
</dbReference>